<dbReference type="Proteomes" id="UP001446337">
    <property type="component" value="Chromosome"/>
</dbReference>
<protein>
    <recommendedName>
        <fullName evidence="3">DUF4365 domain-containing protein</fullName>
    </recommendedName>
</protein>
<gene>
    <name evidence="1" type="ORF">AAIK43_02760</name>
</gene>
<sequence>MTRLTADELGEKGESRFRELCADGGLVCNKSERDRVGWDFTVDFGFRDQGNISLDKRLPPVSCQVQVKTIMSKNRTIRVRLNMAERLAKEIKPAFIFVLRVKEDKTFADAYLLHIYGDRLASILKRLRKETAAGTSQDKINRLEIALTVTDSEKINISGESLRMAIEQCCGFNIAQYSADKQEQQRKLGYEGAPFELITNFTASNLTELEEIFLGIRQNVEISAIETFETRFNIKLPLKRFPSAKLTIQAGSSNKCRITFRAFGIVPTSIDADIYAVPPMVMRHGRDRLRIKGQFFEIDAESQEKTTQIKMKALYPLNRPGFYRRFVASEKYCRS</sequence>
<proteinExistence type="predicted"/>
<evidence type="ECO:0008006" key="3">
    <source>
        <dbReference type="Google" id="ProtNLM"/>
    </source>
</evidence>
<keyword evidence="2" id="KW-1185">Reference proteome</keyword>
<dbReference type="EMBL" id="CP154792">
    <property type="protein sequence ID" value="XAN16969.1"/>
    <property type="molecule type" value="Genomic_DNA"/>
</dbReference>
<evidence type="ECO:0000313" key="2">
    <source>
        <dbReference type="Proteomes" id="UP001446337"/>
    </source>
</evidence>
<accession>A0ABZ3G5D4</accession>
<name>A0ABZ3G5D4_ACHDE</name>
<reference evidence="1 2" key="1">
    <citation type="submission" date="2024-05" db="EMBL/GenBank/DDBJ databases">
        <title>Achromobacter denitrificans. BP1, complete genome.</title>
        <authorList>
            <person name="Zhang B."/>
        </authorList>
    </citation>
    <scope>NUCLEOTIDE SEQUENCE [LARGE SCALE GENOMIC DNA]</scope>
    <source>
        <strain evidence="1 2">BP1</strain>
    </source>
</reference>
<evidence type="ECO:0000313" key="1">
    <source>
        <dbReference type="EMBL" id="XAN16969.1"/>
    </source>
</evidence>
<dbReference type="RefSeq" id="WP_343499023.1">
    <property type="nucleotide sequence ID" value="NZ_CP154792.1"/>
</dbReference>
<organism evidence="1 2">
    <name type="scientific">Achromobacter denitrificans</name>
    <name type="common">Alcaligenes denitrificans</name>
    <dbReference type="NCBI Taxonomy" id="32002"/>
    <lineage>
        <taxon>Bacteria</taxon>
        <taxon>Pseudomonadati</taxon>
        <taxon>Pseudomonadota</taxon>
        <taxon>Betaproteobacteria</taxon>
        <taxon>Burkholderiales</taxon>
        <taxon>Alcaligenaceae</taxon>
        <taxon>Achromobacter</taxon>
    </lineage>
</organism>